<dbReference type="PROSITE" id="PS50077">
    <property type="entry name" value="HEAT_REPEAT"/>
    <property type="match status" value="1"/>
</dbReference>
<dbReference type="SUPFAM" id="SSF48371">
    <property type="entry name" value="ARM repeat"/>
    <property type="match status" value="1"/>
</dbReference>
<dbReference type="HOGENOM" id="CLU_003794_0_2_1"/>
<keyword evidence="8" id="KW-1185">Reference proteome</keyword>
<evidence type="ECO:0000256" key="5">
    <source>
        <dbReference type="ARBA" id="ARBA00022927"/>
    </source>
</evidence>
<dbReference type="FunCoup" id="A0A0C3FME4">
    <property type="interactions" value="617"/>
</dbReference>
<evidence type="ECO:0000256" key="6">
    <source>
        <dbReference type="PROSITE-ProRule" id="PRU00103"/>
    </source>
</evidence>
<dbReference type="AlphaFoldDB" id="A0A0C3FME4"/>
<evidence type="ECO:0008006" key="9">
    <source>
        <dbReference type="Google" id="ProtNLM"/>
    </source>
</evidence>
<evidence type="ECO:0000313" key="8">
    <source>
        <dbReference type="Proteomes" id="UP000054166"/>
    </source>
</evidence>
<keyword evidence="3" id="KW-0963">Cytoplasm</keyword>
<dbReference type="Proteomes" id="UP000054166">
    <property type="component" value="Unassembled WGS sequence"/>
</dbReference>
<dbReference type="InterPro" id="IPR040122">
    <property type="entry name" value="Importin_beta"/>
</dbReference>
<dbReference type="InterPro" id="IPR016024">
    <property type="entry name" value="ARM-type_fold"/>
</dbReference>
<proteinExistence type="predicted"/>
<comment type="subcellular location">
    <subcellularLocation>
        <location evidence="1">Cytoplasm</location>
    </subcellularLocation>
</comment>
<keyword evidence="5" id="KW-0653">Protein transport</keyword>
<reference evidence="7 8" key="1">
    <citation type="submission" date="2014-04" db="EMBL/GenBank/DDBJ databases">
        <authorList>
            <consortium name="DOE Joint Genome Institute"/>
            <person name="Kuo A."/>
            <person name="Tarkka M."/>
            <person name="Buscot F."/>
            <person name="Kohler A."/>
            <person name="Nagy L.G."/>
            <person name="Floudas D."/>
            <person name="Copeland A."/>
            <person name="Barry K.W."/>
            <person name="Cichocki N."/>
            <person name="Veneault-Fourrey C."/>
            <person name="LaButti K."/>
            <person name="Lindquist E.A."/>
            <person name="Lipzen A."/>
            <person name="Lundell T."/>
            <person name="Morin E."/>
            <person name="Murat C."/>
            <person name="Sun H."/>
            <person name="Tunlid A."/>
            <person name="Henrissat B."/>
            <person name="Grigoriev I.V."/>
            <person name="Hibbett D.S."/>
            <person name="Martin F."/>
            <person name="Nordberg H.P."/>
            <person name="Cantor M.N."/>
            <person name="Hua S.X."/>
        </authorList>
    </citation>
    <scope>NUCLEOTIDE SEQUENCE [LARGE SCALE GENOMIC DNA]</scope>
    <source>
        <strain evidence="7 8">F 1598</strain>
    </source>
</reference>
<organism evidence="7 8">
    <name type="scientific">Piloderma croceum (strain F 1598)</name>
    <dbReference type="NCBI Taxonomy" id="765440"/>
    <lineage>
        <taxon>Eukaryota</taxon>
        <taxon>Fungi</taxon>
        <taxon>Dikarya</taxon>
        <taxon>Basidiomycota</taxon>
        <taxon>Agaricomycotina</taxon>
        <taxon>Agaricomycetes</taxon>
        <taxon>Agaricomycetidae</taxon>
        <taxon>Atheliales</taxon>
        <taxon>Atheliaceae</taxon>
        <taxon>Piloderma</taxon>
    </lineage>
</organism>
<evidence type="ECO:0000256" key="2">
    <source>
        <dbReference type="ARBA" id="ARBA00022448"/>
    </source>
</evidence>
<dbReference type="OrthoDB" id="543373at2759"/>
<dbReference type="InterPro" id="IPR011989">
    <property type="entry name" value="ARM-like"/>
</dbReference>
<sequence>MPQLRPENMDLSRLATNGLSDLYVKSLAGFNRWSPPSGFHVYRRLGDVTEELTPLLSNLMLNDNEIRSQAEKTMDNRLAQSPGTYLVALAQFAVSAESDVMCSFTLVLLRRFMLRPGSDQPRPTTNAKGRPQPLSDQITPAISGAIEDLLLHSFMHESSPSVRSASVETITALVNNMRRKGLSKPALFDPHLQSTLDFLGPLILLNTDEGLTPTESKLAFTFPPPPKIPKSPKDDADELDEEKEAMMIEFMITLSEAKLGIFMSVHEWTAAVVRGCLEGSLWHLKKNPVLSHTFEHLPGMLASYDWRLRRAGLAVIAQVVVPWSFTIMQDDLSKLVKMVVPLFKDSHPRVRYAACQAVGQLYSDVHHSAQKKFGRELFVVLISTLEAPEKRVRSQAAAALIDLCDGIQQAEIMPYLDPIVERLLDPLNPTEDNAKQTNTYVQEQAIPALAVVAKKSPGVFAKHYSSVMPLLLNILRNPNRSDSGKLIAKTMECTGLITAAVGLDVFRPDAATLAELLVQIQNNVSEPASWHLLSLFTKKGGIPSLKMDAKREAFQSLAVYCSTMQAGFARYISQSLELTLSALRLNPFYGIRDVCTPLVPALLSCAKASNTHTTEMISSSLFELINCIGFETESTYLTSHLEFFTTSLKVVGGPVLPPELCNGLVESMKRQLDRIADRRKNVRPQPDMAFGFDFGAMDDEMEAFALKRMEKLLYYLDLNHLLLASVSSMMVMGPNQSGHDLTYKIQSALARLMGL</sequence>
<gene>
    <name evidence="7" type="ORF">PILCRDRAFT_89265</name>
</gene>
<accession>A0A0C3FME4</accession>
<dbReference type="EMBL" id="KN833001">
    <property type="protein sequence ID" value="KIM80944.1"/>
    <property type="molecule type" value="Genomic_DNA"/>
</dbReference>
<feature type="repeat" description="HEAT" evidence="6">
    <location>
        <begin position="335"/>
        <end position="373"/>
    </location>
</feature>
<keyword evidence="4" id="KW-0677">Repeat</keyword>
<evidence type="ECO:0000256" key="1">
    <source>
        <dbReference type="ARBA" id="ARBA00004496"/>
    </source>
</evidence>
<dbReference type="GO" id="GO:0005737">
    <property type="term" value="C:cytoplasm"/>
    <property type="evidence" value="ECO:0007669"/>
    <property type="project" value="UniProtKB-SubCell"/>
</dbReference>
<evidence type="ECO:0000313" key="7">
    <source>
        <dbReference type="EMBL" id="KIM80944.1"/>
    </source>
</evidence>
<evidence type="ECO:0000256" key="4">
    <source>
        <dbReference type="ARBA" id="ARBA00022737"/>
    </source>
</evidence>
<dbReference type="PANTHER" id="PTHR10527">
    <property type="entry name" value="IMPORTIN BETA"/>
    <property type="match status" value="1"/>
</dbReference>
<name>A0A0C3FME4_PILCF</name>
<dbReference type="InterPro" id="IPR021133">
    <property type="entry name" value="HEAT_type_2"/>
</dbReference>
<reference evidence="8" key="2">
    <citation type="submission" date="2015-01" db="EMBL/GenBank/DDBJ databases">
        <title>Evolutionary Origins and Diversification of the Mycorrhizal Mutualists.</title>
        <authorList>
            <consortium name="DOE Joint Genome Institute"/>
            <consortium name="Mycorrhizal Genomics Consortium"/>
            <person name="Kohler A."/>
            <person name="Kuo A."/>
            <person name="Nagy L.G."/>
            <person name="Floudas D."/>
            <person name="Copeland A."/>
            <person name="Barry K.W."/>
            <person name="Cichocki N."/>
            <person name="Veneault-Fourrey C."/>
            <person name="LaButti K."/>
            <person name="Lindquist E.A."/>
            <person name="Lipzen A."/>
            <person name="Lundell T."/>
            <person name="Morin E."/>
            <person name="Murat C."/>
            <person name="Riley R."/>
            <person name="Ohm R."/>
            <person name="Sun H."/>
            <person name="Tunlid A."/>
            <person name="Henrissat B."/>
            <person name="Grigoriev I.V."/>
            <person name="Hibbett D.S."/>
            <person name="Martin F."/>
        </authorList>
    </citation>
    <scope>NUCLEOTIDE SEQUENCE [LARGE SCALE GENOMIC DNA]</scope>
    <source>
        <strain evidence="8">F 1598</strain>
    </source>
</reference>
<dbReference type="Pfam" id="PF12755">
    <property type="entry name" value="Vac14_Fab1_bd"/>
    <property type="match status" value="1"/>
</dbReference>
<evidence type="ECO:0000256" key="3">
    <source>
        <dbReference type="ARBA" id="ARBA00022490"/>
    </source>
</evidence>
<keyword evidence="2" id="KW-0813">Transport</keyword>
<protein>
    <recommendedName>
        <fullName evidence="9">TOG domain-containing protein</fullName>
    </recommendedName>
</protein>
<dbReference type="Gene3D" id="1.25.10.10">
    <property type="entry name" value="Leucine-rich Repeat Variant"/>
    <property type="match status" value="2"/>
</dbReference>
<dbReference type="InParanoid" id="A0A0C3FME4"/>
<dbReference type="STRING" id="765440.A0A0C3FME4"/>
<dbReference type="GO" id="GO:0006606">
    <property type="term" value="P:protein import into nucleus"/>
    <property type="evidence" value="ECO:0007669"/>
    <property type="project" value="InterPro"/>
</dbReference>